<dbReference type="RefSeq" id="WP_060795431.1">
    <property type="nucleotide sequence ID" value="NZ_KQ956212.1"/>
</dbReference>
<accession>A0A133N7N8</accession>
<dbReference type="PROSITE" id="PS50901">
    <property type="entry name" value="FTSK"/>
    <property type="match status" value="1"/>
</dbReference>
<gene>
    <name evidence="5" type="ORF">HMPREF3222_01387</name>
</gene>
<dbReference type="AlphaFoldDB" id="A0A133N7N8"/>
<evidence type="ECO:0000256" key="2">
    <source>
        <dbReference type="ARBA" id="ARBA00022840"/>
    </source>
</evidence>
<keyword evidence="2 3" id="KW-0067">ATP-binding</keyword>
<evidence type="ECO:0000256" key="3">
    <source>
        <dbReference type="PROSITE-ProRule" id="PRU00289"/>
    </source>
</evidence>
<dbReference type="Proteomes" id="UP000070646">
    <property type="component" value="Unassembled WGS sequence"/>
</dbReference>
<keyword evidence="1 3" id="KW-0547">Nucleotide-binding</keyword>
<dbReference type="Pfam" id="PF01580">
    <property type="entry name" value="FtsK_SpoIIIE"/>
    <property type="match status" value="1"/>
</dbReference>
<dbReference type="GO" id="GO:0003677">
    <property type="term" value="F:DNA binding"/>
    <property type="evidence" value="ECO:0007669"/>
    <property type="project" value="InterPro"/>
</dbReference>
<proteinExistence type="predicted"/>
<organism evidence="5 6">
    <name type="scientific">Clostridium perfringens</name>
    <dbReference type="NCBI Taxonomy" id="1502"/>
    <lineage>
        <taxon>Bacteria</taxon>
        <taxon>Bacillati</taxon>
        <taxon>Bacillota</taxon>
        <taxon>Clostridia</taxon>
        <taxon>Eubacteriales</taxon>
        <taxon>Clostridiaceae</taxon>
        <taxon>Clostridium</taxon>
    </lineage>
</organism>
<dbReference type="InterPro" id="IPR050206">
    <property type="entry name" value="FtsK/SpoIIIE/SftA"/>
</dbReference>
<dbReference type="PATRIC" id="fig|1502.174.peg.1401"/>
<dbReference type="PANTHER" id="PTHR22683">
    <property type="entry name" value="SPORULATION PROTEIN RELATED"/>
    <property type="match status" value="1"/>
</dbReference>
<dbReference type="GO" id="GO:0005524">
    <property type="term" value="F:ATP binding"/>
    <property type="evidence" value="ECO:0007669"/>
    <property type="project" value="UniProtKB-UniRule"/>
</dbReference>
<dbReference type="Gene3D" id="3.40.50.300">
    <property type="entry name" value="P-loop containing nucleotide triphosphate hydrolases"/>
    <property type="match status" value="1"/>
</dbReference>
<sequence length="278" mass="32176">MFFKRNKNNENRVYGLVNNIPERVNWCNDYLEKEDGILNLGVTEKNEVVKVDLNKTPHILIAGGEGVGKSVALACMIWQLKNQGAEINIIGLTYASSVELTNFEKFTNIVRDIDSTDKLLQAIVYEHTRRLNLLRKERVRNFNEYNNKICESNKLPRIVVIIDEINEFLYKENLSADDIEKANRIEHNLNTLARLARPTGINILSATERPEIRILRNQLINNIPVRIYGSRIEGKFSELVVGNEIIRKIGHITGRFVVTIGCEFKETQFYYFNEEEYL</sequence>
<dbReference type="SUPFAM" id="SSF52540">
    <property type="entry name" value="P-loop containing nucleoside triphosphate hydrolases"/>
    <property type="match status" value="1"/>
</dbReference>
<protein>
    <submittedName>
        <fullName evidence="5">FtsK/SpoIIIE family protein</fullName>
    </submittedName>
</protein>
<name>A0A133N7N8_CLOPF</name>
<feature type="domain" description="FtsK" evidence="4">
    <location>
        <begin position="46"/>
        <end position="238"/>
    </location>
</feature>
<comment type="caution">
    <text evidence="5">The sequence shown here is derived from an EMBL/GenBank/DDBJ whole genome shotgun (WGS) entry which is preliminary data.</text>
</comment>
<evidence type="ECO:0000313" key="6">
    <source>
        <dbReference type="Proteomes" id="UP000070646"/>
    </source>
</evidence>
<dbReference type="PANTHER" id="PTHR22683:SF1">
    <property type="entry name" value="TYPE VII SECRETION SYSTEM PROTEIN ESSC"/>
    <property type="match status" value="1"/>
</dbReference>
<dbReference type="InterPro" id="IPR002543">
    <property type="entry name" value="FtsK_dom"/>
</dbReference>
<dbReference type="InterPro" id="IPR027417">
    <property type="entry name" value="P-loop_NTPase"/>
</dbReference>
<evidence type="ECO:0000259" key="4">
    <source>
        <dbReference type="PROSITE" id="PS50901"/>
    </source>
</evidence>
<reference evidence="5 6" key="1">
    <citation type="submission" date="2016-01" db="EMBL/GenBank/DDBJ databases">
        <authorList>
            <person name="Oliw E.H."/>
        </authorList>
    </citation>
    <scope>NUCLEOTIDE SEQUENCE [LARGE SCALE GENOMIC DNA]</scope>
    <source>
        <strain evidence="5 6">MJR7757A</strain>
    </source>
</reference>
<evidence type="ECO:0000256" key="1">
    <source>
        <dbReference type="ARBA" id="ARBA00022741"/>
    </source>
</evidence>
<evidence type="ECO:0000313" key="5">
    <source>
        <dbReference type="EMBL" id="KXA12319.1"/>
    </source>
</evidence>
<feature type="binding site" evidence="3">
    <location>
        <begin position="63"/>
        <end position="70"/>
    </location>
    <ligand>
        <name>ATP</name>
        <dbReference type="ChEBI" id="CHEBI:30616"/>
    </ligand>
</feature>
<dbReference type="EMBL" id="LRPU01000067">
    <property type="protein sequence ID" value="KXA12319.1"/>
    <property type="molecule type" value="Genomic_DNA"/>
</dbReference>